<dbReference type="SUPFAM" id="SSF53850">
    <property type="entry name" value="Periplasmic binding protein-like II"/>
    <property type="match status" value="1"/>
</dbReference>
<evidence type="ECO:0000256" key="3">
    <source>
        <dbReference type="SAM" id="SignalP"/>
    </source>
</evidence>
<dbReference type="Proteomes" id="UP000254602">
    <property type="component" value="Unassembled WGS sequence"/>
</dbReference>
<dbReference type="AlphaFoldDB" id="A0A379KNV5"/>
<evidence type="ECO:0000256" key="2">
    <source>
        <dbReference type="ARBA" id="ARBA00022729"/>
    </source>
</evidence>
<dbReference type="PANTHER" id="PTHR35841:SF1">
    <property type="entry name" value="PHOSPHONATES-BINDING PERIPLASMIC PROTEIN"/>
    <property type="match status" value="1"/>
</dbReference>
<reference evidence="4 5" key="1">
    <citation type="submission" date="2018-06" db="EMBL/GenBank/DDBJ databases">
        <authorList>
            <consortium name="Pathogen Informatics"/>
            <person name="Doyle S."/>
        </authorList>
    </citation>
    <scope>NUCLEOTIDE SEQUENCE [LARGE SCALE GENOMIC DNA]</scope>
    <source>
        <strain evidence="4 5">NCTC7914</strain>
    </source>
</reference>
<feature type="chain" id="PRO_5016607689" evidence="3">
    <location>
        <begin position="23"/>
        <end position="290"/>
    </location>
</feature>
<evidence type="ECO:0000313" key="5">
    <source>
        <dbReference type="Proteomes" id="UP000254602"/>
    </source>
</evidence>
<evidence type="ECO:0000256" key="1">
    <source>
        <dbReference type="ARBA" id="ARBA00007162"/>
    </source>
</evidence>
<dbReference type="CDD" id="cd01071">
    <property type="entry name" value="PBP2_PhnD_like"/>
    <property type="match status" value="1"/>
</dbReference>
<dbReference type="Pfam" id="PF12974">
    <property type="entry name" value="Phosphonate-bd"/>
    <property type="match status" value="1"/>
</dbReference>
<dbReference type="RefSeq" id="WP_115274770.1">
    <property type="nucleotide sequence ID" value="NZ_UGUY01000001.1"/>
</dbReference>
<dbReference type="Gene3D" id="3.40.190.10">
    <property type="entry name" value="Periplasmic binding protein-like II"/>
    <property type="match status" value="2"/>
</dbReference>
<protein>
    <submittedName>
        <fullName evidence="4">Phosphonate ABC transporter periplasmic phosphonate-binding protein</fullName>
    </submittedName>
</protein>
<dbReference type="GO" id="GO:0043190">
    <property type="term" value="C:ATP-binding cassette (ABC) transporter complex"/>
    <property type="evidence" value="ECO:0007669"/>
    <property type="project" value="InterPro"/>
</dbReference>
<proteinExistence type="inferred from homology"/>
<accession>A0A379KNV5</accession>
<keyword evidence="2 3" id="KW-0732">Signal</keyword>
<evidence type="ECO:0000313" key="4">
    <source>
        <dbReference type="EMBL" id="SUD69684.1"/>
    </source>
</evidence>
<name>A0A379KNV5_PSEPU</name>
<dbReference type="EMBL" id="UGUY01000001">
    <property type="protein sequence ID" value="SUD69684.1"/>
    <property type="molecule type" value="Genomic_DNA"/>
</dbReference>
<organism evidence="4 5">
    <name type="scientific">Pseudomonas putida</name>
    <name type="common">Arthrobacter siderocapsulatus</name>
    <dbReference type="NCBI Taxonomy" id="303"/>
    <lineage>
        <taxon>Bacteria</taxon>
        <taxon>Pseudomonadati</taxon>
        <taxon>Pseudomonadota</taxon>
        <taxon>Gammaproteobacteria</taxon>
        <taxon>Pseudomonadales</taxon>
        <taxon>Pseudomonadaceae</taxon>
        <taxon>Pseudomonas</taxon>
    </lineage>
</organism>
<sequence length="290" mass="30850">MRALTALAGLLFAQLLATSVLADCTPHSLRLAVIPIKSSEDMMREHQVLLQRLSHAAGVPVELVIAASYESVVDAIVSGGADIARLGPASYLLAQHRDPRIEPFATFTLSGGPYTAAGSHYQALLLTRAGSLEGVETLRGKRVALSDPASTSGSLVPSVEFAGQVGAPLQQFFGSLVYAGTHDKALDALLQGRVDAAFVASERADAYLARHGLAPDRLTVQWRSQPIYYDPYVFSARLCPALKSRIRKAMLDDPEALAAFVTAQGASGLVPVSQAQYAPLRQMMDAAIPR</sequence>
<gene>
    <name evidence="4" type="primary">phnD_3</name>
    <name evidence="4" type="ORF">NCTC7914_03831</name>
</gene>
<comment type="similarity">
    <text evidence="1">Belongs to the phosphate/phosphite/phosphonate binding protein family.</text>
</comment>
<dbReference type="NCBIfam" id="TIGR01098">
    <property type="entry name" value="3A0109s03R"/>
    <property type="match status" value="1"/>
</dbReference>
<dbReference type="PANTHER" id="PTHR35841">
    <property type="entry name" value="PHOSPHONATES-BINDING PERIPLASMIC PROTEIN"/>
    <property type="match status" value="1"/>
</dbReference>
<dbReference type="InterPro" id="IPR005770">
    <property type="entry name" value="PhnD"/>
</dbReference>
<dbReference type="GO" id="GO:0055085">
    <property type="term" value="P:transmembrane transport"/>
    <property type="evidence" value="ECO:0007669"/>
    <property type="project" value="InterPro"/>
</dbReference>
<feature type="signal peptide" evidence="3">
    <location>
        <begin position="1"/>
        <end position="22"/>
    </location>
</feature>